<accession>A0A0F9P0F6</accession>
<sequence length="155" mass="17471">MAVPSTHCEAKKHAYRQTQDGIVISFVLHPNEVPDDLALAPLGTRYMLALVRIGDDEEPQQPDEKPKRAARPFHTLPRPQQAGMMCNNQAFQQWVSKQHPAGLTFPANADGSRKYILYVCGVVSRAHLDRTLPGPAWDALLARFNEEMRWAEEAR</sequence>
<proteinExistence type="predicted"/>
<comment type="caution">
    <text evidence="1">The sequence shown here is derived from an EMBL/GenBank/DDBJ whole genome shotgun (WGS) entry which is preliminary data.</text>
</comment>
<gene>
    <name evidence="1" type="ORF">LCGC14_0962040</name>
</gene>
<protein>
    <submittedName>
        <fullName evidence="1">Uncharacterized protein</fullName>
    </submittedName>
</protein>
<dbReference type="AlphaFoldDB" id="A0A0F9P0F6"/>
<name>A0A0F9P0F6_9ZZZZ</name>
<reference evidence="1" key="1">
    <citation type="journal article" date="2015" name="Nature">
        <title>Complex archaea that bridge the gap between prokaryotes and eukaryotes.</title>
        <authorList>
            <person name="Spang A."/>
            <person name="Saw J.H."/>
            <person name="Jorgensen S.L."/>
            <person name="Zaremba-Niedzwiedzka K."/>
            <person name="Martijn J."/>
            <person name="Lind A.E."/>
            <person name="van Eijk R."/>
            <person name="Schleper C."/>
            <person name="Guy L."/>
            <person name="Ettema T.J."/>
        </authorList>
    </citation>
    <scope>NUCLEOTIDE SEQUENCE</scope>
</reference>
<evidence type="ECO:0000313" key="1">
    <source>
        <dbReference type="EMBL" id="KKN17822.1"/>
    </source>
</evidence>
<dbReference type="EMBL" id="LAZR01003486">
    <property type="protein sequence ID" value="KKN17822.1"/>
    <property type="molecule type" value="Genomic_DNA"/>
</dbReference>
<organism evidence="1">
    <name type="scientific">marine sediment metagenome</name>
    <dbReference type="NCBI Taxonomy" id="412755"/>
    <lineage>
        <taxon>unclassified sequences</taxon>
        <taxon>metagenomes</taxon>
        <taxon>ecological metagenomes</taxon>
    </lineage>
</organism>